<evidence type="ECO:0000313" key="11">
    <source>
        <dbReference type="EMBL" id="GET01111.1"/>
    </source>
</evidence>
<keyword evidence="4" id="KW-0156">Chromatin regulator</keyword>
<proteinExistence type="inferred from homology"/>
<comment type="caution">
    <text evidence="10">The sequence shown here is derived from an EMBL/GenBank/DDBJ whole genome shotgun (WGS) entry which is preliminary data.</text>
</comment>
<dbReference type="AlphaFoldDB" id="A0A2Z6S2R3"/>
<keyword evidence="7" id="KW-0539">Nucleus</keyword>
<comment type="similarity">
    <text evidence="2">Belongs to the MRG family.</text>
</comment>
<dbReference type="STRING" id="94130.A0A2Z6S2R3"/>
<evidence type="ECO:0000313" key="10">
    <source>
        <dbReference type="EMBL" id="GBC08811.1"/>
    </source>
</evidence>
<evidence type="ECO:0000256" key="4">
    <source>
        <dbReference type="ARBA" id="ARBA00022853"/>
    </source>
</evidence>
<keyword evidence="12" id="KW-1185">Reference proteome</keyword>
<sequence>MSQNKEFHYQQGERILCYHGPMIYEAKILESDNKHPKTSVLGPHYLIHYKGWKNTWDEWVSENRVLKYNDTNLAKQKNLEESLNKKGRSTVKKSVQETTAEKGKKRRRDTLTDKDESVKKPKISIPVPDPLRAILVQDWENIDKSSLVVPLPRKPSVKDIISQYRTYRNKKGGQESSDGIANEVIDGVHFYFNKCLGSRLLYTSEKQQYRGMRNKFEQLDNSQIYGAEHLLRLFVSFPQLISNMNLANETLDVLKNHLSDFLNFLNDHRKEYFIEEYQKFKD</sequence>
<dbReference type="PANTHER" id="PTHR10880:SF15">
    <property type="entry name" value="MSL COMPLEX SUBUNIT 3"/>
    <property type="match status" value="1"/>
</dbReference>
<dbReference type="InterPro" id="IPR026541">
    <property type="entry name" value="MRG_dom"/>
</dbReference>
<evidence type="ECO:0000256" key="8">
    <source>
        <dbReference type="SAM" id="MobiDB-lite"/>
    </source>
</evidence>
<dbReference type="InterPro" id="IPR053820">
    <property type="entry name" value="MSL3_chromo-like"/>
</dbReference>
<dbReference type="Gene3D" id="2.30.30.140">
    <property type="match status" value="1"/>
</dbReference>
<dbReference type="GO" id="GO:0006355">
    <property type="term" value="P:regulation of DNA-templated transcription"/>
    <property type="evidence" value="ECO:0007669"/>
    <property type="project" value="InterPro"/>
</dbReference>
<comment type="subcellular location">
    <subcellularLocation>
        <location evidence="1">Nucleus</location>
    </subcellularLocation>
</comment>
<reference evidence="10 12" key="1">
    <citation type="submission" date="2017-11" db="EMBL/GenBank/DDBJ databases">
        <title>The genome of Rhizophagus clarus HR1 reveals common genetic basis of auxotrophy among arbuscular mycorrhizal fungi.</title>
        <authorList>
            <person name="Kobayashi Y."/>
        </authorList>
    </citation>
    <scope>NUCLEOTIDE SEQUENCE [LARGE SCALE GENOMIC DNA]</scope>
    <source>
        <strain evidence="10 12">HR1</strain>
    </source>
</reference>
<feature type="region of interest" description="Disordered" evidence="8">
    <location>
        <begin position="81"/>
        <end position="118"/>
    </location>
</feature>
<dbReference type="SUPFAM" id="SSF54160">
    <property type="entry name" value="Chromo domain-like"/>
    <property type="match status" value="1"/>
</dbReference>
<dbReference type="OrthoDB" id="124855at2759"/>
<dbReference type="InterPro" id="IPR000953">
    <property type="entry name" value="Chromo/chromo_shadow_dom"/>
</dbReference>
<evidence type="ECO:0000256" key="3">
    <source>
        <dbReference type="ARBA" id="ARBA00018505"/>
    </source>
</evidence>
<evidence type="ECO:0000256" key="6">
    <source>
        <dbReference type="ARBA" id="ARBA00023163"/>
    </source>
</evidence>
<dbReference type="Proteomes" id="UP000247702">
    <property type="component" value="Unassembled WGS sequence"/>
</dbReference>
<dbReference type="PANTHER" id="PTHR10880">
    <property type="entry name" value="MORTALITY FACTOR 4-LIKE PROTEIN"/>
    <property type="match status" value="1"/>
</dbReference>
<dbReference type="Gene3D" id="1.10.274.30">
    <property type="entry name" value="MRG domain"/>
    <property type="match status" value="1"/>
</dbReference>
<evidence type="ECO:0000256" key="2">
    <source>
        <dbReference type="ARBA" id="ARBA00009093"/>
    </source>
</evidence>
<dbReference type="PIRSF" id="PIRSF038133">
    <property type="entry name" value="HAT_Nua4_EAF3/MRG15"/>
    <property type="match status" value="1"/>
</dbReference>
<dbReference type="InterPro" id="IPR008676">
    <property type="entry name" value="MRG"/>
</dbReference>
<dbReference type="GO" id="GO:0006325">
    <property type="term" value="P:chromatin organization"/>
    <property type="evidence" value="ECO:0007669"/>
    <property type="project" value="UniProtKB-KW"/>
</dbReference>
<organism evidence="10 12">
    <name type="scientific">Rhizophagus clarus</name>
    <dbReference type="NCBI Taxonomy" id="94130"/>
    <lineage>
        <taxon>Eukaryota</taxon>
        <taxon>Fungi</taxon>
        <taxon>Fungi incertae sedis</taxon>
        <taxon>Mucoromycota</taxon>
        <taxon>Glomeromycotina</taxon>
        <taxon>Glomeromycetes</taxon>
        <taxon>Glomerales</taxon>
        <taxon>Glomeraceae</taxon>
        <taxon>Rhizophagus</taxon>
    </lineage>
</organism>
<name>A0A2Z6S2R3_9GLOM</name>
<gene>
    <name evidence="11" type="ORF">RCL2_002753800</name>
    <name evidence="10" type="ORF">RclHR1_00840012</name>
</gene>
<feature type="domain" description="Chromo" evidence="9">
    <location>
        <begin position="8"/>
        <end position="81"/>
    </location>
</feature>
<evidence type="ECO:0000313" key="12">
    <source>
        <dbReference type="Proteomes" id="UP000247702"/>
    </source>
</evidence>
<dbReference type="PROSITE" id="PS51640">
    <property type="entry name" value="MRG"/>
    <property type="match status" value="1"/>
</dbReference>
<dbReference type="GO" id="GO:0032221">
    <property type="term" value="C:Rpd3S complex"/>
    <property type="evidence" value="ECO:0007669"/>
    <property type="project" value="TreeGrafter"/>
</dbReference>
<dbReference type="CDD" id="cd18983">
    <property type="entry name" value="CBD_MSL3_like"/>
    <property type="match status" value="1"/>
</dbReference>
<protein>
    <recommendedName>
        <fullName evidence="3">Chromatin modification-related protein EAF3</fullName>
    </recommendedName>
</protein>
<dbReference type="InterPro" id="IPR038217">
    <property type="entry name" value="MRG_C_sf"/>
</dbReference>
<accession>A0A2Z6S2R3</accession>
<keyword evidence="5" id="KW-0805">Transcription regulation</keyword>
<evidence type="ECO:0000256" key="5">
    <source>
        <dbReference type="ARBA" id="ARBA00023015"/>
    </source>
</evidence>
<evidence type="ECO:0000259" key="9">
    <source>
        <dbReference type="SMART" id="SM00298"/>
    </source>
</evidence>
<reference evidence="11" key="2">
    <citation type="submission" date="2019-10" db="EMBL/GenBank/DDBJ databases">
        <title>Conservation and host-specific expression of non-tandemly repeated heterogenous ribosome RNA gene in arbuscular mycorrhizal fungi.</title>
        <authorList>
            <person name="Maeda T."/>
            <person name="Kobayashi Y."/>
            <person name="Nakagawa T."/>
            <person name="Ezawa T."/>
            <person name="Yamaguchi K."/>
            <person name="Bino T."/>
            <person name="Nishimoto Y."/>
            <person name="Shigenobu S."/>
            <person name="Kawaguchi M."/>
        </authorList>
    </citation>
    <scope>NUCLEOTIDE SEQUENCE</scope>
    <source>
        <strain evidence="11">HR1</strain>
    </source>
</reference>
<dbReference type="GO" id="GO:0035267">
    <property type="term" value="C:NuA4 histone acetyltransferase complex"/>
    <property type="evidence" value="ECO:0007669"/>
    <property type="project" value="TreeGrafter"/>
</dbReference>
<keyword evidence="6" id="KW-0804">Transcription</keyword>
<evidence type="ECO:0000256" key="1">
    <source>
        <dbReference type="ARBA" id="ARBA00004123"/>
    </source>
</evidence>
<dbReference type="InterPro" id="IPR016197">
    <property type="entry name" value="Chromo-like_dom_sf"/>
</dbReference>
<dbReference type="Pfam" id="PF22732">
    <property type="entry name" value="MSL3_chromo-like"/>
    <property type="match status" value="1"/>
</dbReference>
<feature type="compositionally biased region" description="Basic and acidic residues" evidence="8">
    <location>
        <begin position="109"/>
        <end position="118"/>
    </location>
</feature>
<evidence type="ECO:0000256" key="7">
    <source>
        <dbReference type="ARBA" id="ARBA00023242"/>
    </source>
</evidence>
<dbReference type="SMART" id="SM00298">
    <property type="entry name" value="CHROMO"/>
    <property type="match status" value="1"/>
</dbReference>
<dbReference type="Pfam" id="PF05712">
    <property type="entry name" value="MRG"/>
    <property type="match status" value="1"/>
</dbReference>
<dbReference type="EMBL" id="BLAL01000297">
    <property type="protein sequence ID" value="GET01111.1"/>
    <property type="molecule type" value="Genomic_DNA"/>
</dbReference>
<dbReference type="Proteomes" id="UP000615446">
    <property type="component" value="Unassembled WGS sequence"/>
</dbReference>
<dbReference type="EMBL" id="BEXD01004248">
    <property type="protein sequence ID" value="GBC08811.1"/>
    <property type="molecule type" value="Genomic_DNA"/>
</dbReference>